<proteinExistence type="predicted"/>
<comment type="caution">
    <text evidence="1">The sequence shown here is derived from an EMBL/GenBank/DDBJ whole genome shotgun (WGS) entry which is preliminary data.</text>
</comment>
<sequence length="66" mass="7345">MGVYVVFIKLLNDCEVVVGTMVLGVRSTADEAHEHAKAWCKGVNARMSRRLVEAGDIVYFHTECAF</sequence>
<accession>A0A0F8YAV7</accession>
<name>A0A0F8YAV7_9ZZZZ</name>
<dbReference type="EMBL" id="LAZR01058009">
    <property type="protein sequence ID" value="KKK70820.1"/>
    <property type="molecule type" value="Genomic_DNA"/>
</dbReference>
<organism evidence="1">
    <name type="scientific">marine sediment metagenome</name>
    <dbReference type="NCBI Taxonomy" id="412755"/>
    <lineage>
        <taxon>unclassified sequences</taxon>
        <taxon>metagenomes</taxon>
        <taxon>ecological metagenomes</taxon>
    </lineage>
</organism>
<gene>
    <name evidence="1" type="ORF">LCGC14_2920150</name>
</gene>
<protein>
    <submittedName>
        <fullName evidence="1">Uncharacterized protein</fullName>
    </submittedName>
</protein>
<evidence type="ECO:0000313" key="1">
    <source>
        <dbReference type="EMBL" id="KKK70820.1"/>
    </source>
</evidence>
<reference evidence="1" key="1">
    <citation type="journal article" date="2015" name="Nature">
        <title>Complex archaea that bridge the gap between prokaryotes and eukaryotes.</title>
        <authorList>
            <person name="Spang A."/>
            <person name="Saw J.H."/>
            <person name="Jorgensen S.L."/>
            <person name="Zaremba-Niedzwiedzka K."/>
            <person name="Martijn J."/>
            <person name="Lind A.E."/>
            <person name="van Eijk R."/>
            <person name="Schleper C."/>
            <person name="Guy L."/>
            <person name="Ettema T.J."/>
        </authorList>
    </citation>
    <scope>NUCLEOTIDE SEQUENCE</scope>
</reference>
<dbReference type="AlphaFoldDB" id="A0A0F8YAV7"/>